<evidence type="ECO:0000313" key="3">
    <source>
        <dbReference type="EMBL" id="GJQ15428.1"/>
    </source>
</evidence>
<keyword evidence="4" id="KW-1185">Reference proteome</keyword>
<evidence type="ECO:0000313" key="4">
    <source>
        <dbReference type="Proteomes" id="UP001061958"/>
    </source>
</evidence>
<dbReference type="InterPro" id="IPR011009">
    <property type="entry name" value="Kinase-like_dom_sf"/>
</dbReference>
<sequence length="733" mass="83536">MVVKSGLTLLYIAAPFSLRSHNCAGCSNVRWFGKKIRRSVRNGGCTMQISTVHHPFETKDVVGTSHFDTNVSKILKESSKKAVRYEVEDDDQLPLLFNLPAITNYWERRQVESRSRYFEVLSRILPFFIKVLLESRSGKLKETETRRAIEFREMLTYLGPTFIKLGQSLSIRPDMVGPAAMEELQKLCDAVPPFSTDIALAMIEEELGKPADVLFSEISEKPIAAASLGQVYYAKLKSTGEEVAIKVQRPDMLKKVTLDLYVMRKVAAVMEILQEKLTASRVQYRALLDQWSRSMYLELDYVNEGKNAVRFSKGLQGNPEVYVPRVYFEYTSRRVLTMEWIHGKKLAKSDPAEIRRLVTVGVNCFLNQLLGTGFFHADPHPGNLLVDSRGRLVILDFGLMSEVEKSQMDRMITAIIHLANRDYKKVVDDFIFLGFLPENVDKRRIGSMLGVVLDQALQGGGAKNINFQKLSSQLSEITFELPFQIPPYFALIIRALSVLEGIALVGNPHFKMIMEAFPYVSKRLLTDDSPYLKQALREILYKNGQFSPKRLRVLVDSAQGFIQNGEAFVDFDTPPEVGASTSQVLQFLLSDEGSVIRNLLADEVANGLDLWLRHFLQQLRTSLLAPFPVSLRSYIPLPLTMRLASAEPLDTKDYYYMENMQQAVLFLLTDRNSLGNQSVSPWMLRQITSSFMKEEIVHMLPQLIKESVGWNRRVFRKLLEMYLKRLSDEIFSK</sequence>
<gene>
    <name evidence="3" type="ORF">GpartN1_g7219.t1</name>
</gene>
<evidence type="ECO:0000259" key="2">
    <source>
        <dbReference type="PROSITE" id="PS50011"/>
    </source>
</evidence>
<organism evidence="3 4">
    <name type="scientific">Galdieria partita</name>
    <dbReference type="NCBI Taxonomy" id="83374"/>
    <lineage>
        <taxon>Eukaryota</taxon>
        <taxon>Rhodophyta</taxon>
        <taxon>Bangiophyceae</taxon>
        <taxon>Galdieriales</taxon>
        <taxon>Galdieriaceae</taxon>
        <taxon>Galdieria</taxon>
    </lineage>
</organism>
<comment type="similarity">
    <text evidence="1">Belongs to the protein kinase superfamily. ADCK protein kinase family.</text>
</comment>
<feature type="domain" description="Protein kinase" evidence="2">
    <location>
        <begin position="217"/>
        <end position="562"/>
    </location>
</feature>
<dbReference type="GO" id="GO:0005524">
    <property type="term" value="F:ATP binding"/>
    <property type="evidence" value="ECO:0007669"/>
    <property type="project" value="InterPro"/>
</dbReference>
<dbReference type="InterPro" id="IPR004147">
    <property type="entry name" value="ABC1_dom"/>
</dbReference>
<dbReference type="InterPro" id="IPR050154">
    <property type="entry name" value="UbiB_kinase"/>
</dbReference>
<dbReference type="Pfam" id="PF03109">
    <property type="entry name" value="ABC1"/>
    <property type="match status" value="1"/>
</dbReference>
<proteinExistence type="inferred from homology"/>
<dbReference type="Gene3D" id="1.10.510.10">
    <property type="entry name" value="Transferase(Phosphotransferase) domain 1"/>
    <property type="match status" value="1"/>
</dbReference>
<evidence type="ECO:0000256" key="1">
    <source>
        <dbReference type="ARBA" id="ARBA00009670"/>
    </source>
</evidence>
<dbReference type="Proteomes" id="UP001061958">
    <property type="component" value="Unassembled WGS sequence"/>
</dbReference>
<dbReference type="CDD" id="cd05121">
    <property type="entry name" value="ABC1_ADCK3-like"/>
    <property type="match status" value="1"/>
</dbReference>
<name>A0A9C7UU08_9RHOD</name>
<reference evidence="3" key="2">
    <citation type="submission" date="2022-01" db="EMBL/GenBank/DDBJ databases">
        <authorList>
            <person name="Hirooka S."/>
            <person name="Miyagishima S.Y."/>
        </authorList>
    </citation>
    <scope>NUCLEOTIDE SEQUENCE</scope>
    <source>
        <strain evidence="3">NBRC 102759</strain>
    </source>
</reference>
<accession>A0A9C7UU08</accession>
<dbReference type="AlphaFoldDB" id="A0A9C7UU08"/>
<dbReference type="SUPFAM" id="SSF56112">
    <property type="entry name" value="Protein kinase-like (PK-like)"/>
    <property type="match status" value="1"/>
</dbReference>
<comment type="caution">
    <text evidence="3">The sequence shown here is derived from an EMBL/GenBank/DDBJ whole genome shotgun (WGS) entry which is preliminary data.</text>
</comment>
<dbReference type="EMBL" id="BQMJ01000069">
    <property type="protein sequence ID" value="GJQ15428.1"/>
    <property type="molecule type" value="Genomic_DNA"/>
</dbReference>
<reference evidence="3" key="1">
    <citation type="journal article" date="2022" name="Proc. Natl. Acad. Sci. U.S.A.">
        <title>Life cycle and functional genomics of the unicellular red alga Galdieria for elucidating algal and plant evolution and industrial use.</title>
        <authorList>
            <person name="Hirooka S."/>
            <person name="Itabashi T."/>
            <person name="Ichinose T.M."/>
            <person name="Onuma R."/>
            <person name="Fujiwara T."/>
            <person name="Yamashita S."/>
            <person name="Jong L.W."/>
            <person name="Tomita R."/>
            <person name="Iwane A.H."/>
            <person name="Miyagishima S.Y."/>
        </authorList>
    </citation>
    <scope>NUCLEOTIDE SEQUENCE</scope>
    <source>
        <strain evidence="3">NBRC 102759</strain>
    </source>
</reference>
<dbReference type="GO" id="GO:0004672">
    <property type="term" value="F:protein kinase activity"/>
    <property type="evidence" value="ECO:0007669"/>
    <property type="project" value="InterPro"/>
</dbReference>
<dbReference type="InterPro" id="IPR000719">
    <property type="entry name" value="Prot_kinase_dom"/>
</dbReference>
<dbReference type="PANTHER" id="PTHR10566:SF113">
    <property type="entry name" value="PROTEIN ACTIVITY OF BC1 COMPLEX KINASE 7, CHLOROPLASTIC"/>
    <property type="match status" value="1"/>
</dbReference>
<dbReference type="PROSITE" id="PS50011">
    <property type="entry name" value="PROTEIN_KINASE_DOM"/>
    <property type="match status" value="1"/>
</dbReference>
<protein>
    <recommendedName>
        <fullName evidence="2">Protein kinase domain-containing protein</fullName>
    </recommendedName>
</protein>
<dbReference type="OrthoDB" id="427480at2759"/>
<dbReference type="PANTHER" id="PTHR10566">
    <property type="entry name" value="CHAPERONE-ACTIVITY OF BC1 COMPLEX CABC1 -RELATED"/>
    <property type="match status" value="1"/>
</dbReference>